<evidence type="ECO:0000313" key="1">
    <source>
        <dbReference type="EMBL" id="MFC4715745.1"/>
    </source>
</evidence>
<gene>
    <name evidence="1" type="ORF">ACFO7V_06290</name>
</gene>
<protein>
    <submittedName>
        <fullName evidence="1">Uncharacterized protein</fullName>
    </submittedName>
</protein>
<dbReference type="GeneID" id="303306138"/>
<dbReference type="EMBL" id="JBHSHE010000023">
    <property type="protein sequence ID" value="MFC4715745.1"/>
    <property type="molecule type" value="Genomic_DNA"/>
</dbReference>
<name>A0ABV9MLS9_9MICC</name>
<evidence type="ECO:0000313" key="2">
    <source>
        <dbReference type="Proteomes" id="UP001595884"/>
    </source>
</evidence>
<keyword evidence="2" id="KW-1185">Reference proteome</keyword>
<sequence>MSEDLFLERWSTVTVAGWCLKLLAGVVMGEKWIFLGTVKASDIY</sequence>
<accession>A0ABV9MLS9</accession>
<reference evidence="2" key="1">
    <citation type="journal article" date="2019" name="Int. J. Syst. Evol. Microbiol.">
        <title>The Global Catalogue of Microorganisms (GCM) 10K type strain sequencing project: providing services to taxonomists for standard genome sequencing and annotation.</title>
        <authorList>
            <consortium name="The Broad Institute Genomics Platform"/>
            <consortium name="The Broad Institute Genome Sequencing Center for Infectious Disease"/>
            <person name="Wu L."/>
            <person name="Ma J."/>
        </authorList>
    </citation>
    <scope>NUCLEOTIDE SEQUENCE [LARGE SCALE GENOMIC DNA]</scope>
    <source>
        <strain evidence="2">CGMCC 1.12849</strain>
    </source>
</reference>
<organism evidence="1 2">
    <name type="scientific">Glutamicibacter bergerei</name>
    <dbReference type="NCBI Taxonomy" id="256702"/>
    <lineage>
        <taxon>Bacteria</taxon>
        <taxon>Bacillati</taxon>
        <taxon>Actinomycetota</taxon>
        <taxon>Actinomycetes</taxon>
        <taxon>Micrococcales</taxon>
        <taxon>Micrococcaceae</taxon>
        <taxon>Glutamicibacter</taxon>
    </lineage>
</organism>
<dbReference type="RefSeq" id="WP_256382685.1">
    <property type="nucleotide sequence ID" value="NZ_BAAAVQ010000060.1"/>
</dbReference>
<dbReference type="Proteomes" id="UP001595884">
    <property type="component" value="Unassembled WGS sequence"/>
</dbReference>
<proteinExistence type="predicted"/>
<comment type="caution">
    <text evidence="1">The sequence shown here is derived from an EMBL/GenBank/DDBJ whole genome shotgun (WGS) entry which is preliminary data.</text>
</comment>